<dbReference type="SUPFAM" id="SSF55874">
    <property type="entry name" value="ATPase domain of HSP90 chaperone/DNA topoisomerase II/histidine kinase"/>
    <property type="match status" value="1"/>
</dbReference>
<dbReference type="SUPFAM" id="SSF55073">
    <property type="entry name" value="Nucleotide cyclase"/>
    <property type="match status" value="1"/>
</dbReference>
<dbReference type="InterPro" id="IPR036097">
    <property type="entry name" value="HisK_dim/P_sf"/>
</dbReference>
<feature type="transmembrane region" description="Helical" evidence="9">
    <location>
        <begin position="6"/>
        <end position="25"/>
    </location>
</feature>
<dbReference type="PRINTS" id="PR00344">
    <property type="entry name" value="BCTRLSENSOR"/>
</dbReference>
<dbReference type="PROSITE" id="PS50887">
    <property type="entry name" value="GGDEF"/>
    <property type="match status" value="1"/>
</dbReference>
<protein>
    <recommendedName>
        <fullName evidence="2">histidine kinase</fullName>
        <ecNumber evidence="2">2.7.13.3</ecNumber>
    </recommendedName>
</protein>
<keyword evidence="9" id="KW-1133">Transmembrane helix</keyword>
<comment type="catalytic activity">
    <reaction evidence="1">
        <text>ATP + protein L-histidine = ADP + protein N-phospho-L-histidine.</text>
        <dbReference type="EC" id="2.7.13.3"/>
    </reaction>
</comment>
<dbReference type="EMBL" id="JAHZIK010000029">
    <property type="protein sequence ID" value="MBW7452972.1"/>
    <property type="molecule type" value="Genomic_DNA"/>
</dbReference>
<feature type="transmembrane region" description="Helical" evidence="9">
    <location>
        <begin position="32"/>
        <end position="51"/>
    </location>
</feature>
<keyword evidence="12" id="KW-0548">Nucleotidyltransferase</keyword>
<dbReference type="InterPro" id="IPR003661">
    <property type="entry name" value="HisK_dim/P_dom"/>
</dbReference>
<sequence length="535" mass="61007">MFSRKARYVLITALTALLTLSSYILGKATSPALLLLSAVLFLSLMIIDHQSKTVLYSQVTALAFFHWCSHLNWCQLLYFILIVLEIRSRRDIKYTLSITVGYSLLYTSIRLTYLPWTEYNLLVSIYDLIGFILVVFVIQYLLASETEKKRLQKWNNFLTNHDPLTGLLNYDGYINAVNDLVENKKASFVLLLLDFQDFKSINKESISSGNEILTKISIILRTYFSNAAAISRYAGDRFALAIPVTGDALREVREILESRSLGYEITYSMAMFPEESSSSQQIISLAEDRLFQNKRVLWLKREEELFRNEKLKMVGELAAGMAHEIRNPLTTLKGFIDLSKSQSYNIKPWVDIISNEITRMNELTAEFLQFSRPHMSNMKPETISGCLDRVKYLTESQTLSKGHSIRIHSLDDTILVMMDRDKIVQVLINLVRNALEAMDEPGHIYIQVKRTDTIFTVIELQDTGRGIPEDELPKIFDPFYTTKEEGTGLGLSICYKIIQDHGGMLSVKSIVNEGTLFTITLPVLAQPLEKKPSPV</sequence>
<dbReference type="Gene3D" id="1.10.287.130">
    <property type="match status" value="1"/>
</dbReference>
<evidence type="ECO:0000256" key="3">
    <source>
        <dbReference type="ARBA" id="ARBA00022553"/>
    </source>
</evidence>
<dbReference type="Pfam" id="PF00512">
    <property type="entry name" value="HisKA"/>
    <property type="match status" value="1"/>
</dbReference>
<dbReference type="GO" id="GO:0052621">
    <property type="term" value="F:diguanylate cyclase activity"/>
    <property type="evidence" value="ECO:0007669"/>
    <property type="project" value="UniProtKB-EC"/>
</dbReference>
<dbReference type="InterPro" id="IPR000160">
    <property type="entry name" value="GGDEF_dom"/>
</dbReference>
<evidence type="ECO:0000256" key="4">
    <source>
        <dbReference type="ARBA" id="ARBA00022679"/>
    </source>
</evidence>
<evidence type="ECO:0000256" key="2">
    <source>
        <dbReference type="ARBA" id="ARBA00012438"/>
    </source>
</evidence>
<dbReference type="InterPro" id="IPR005467">
    <property type="entry name" value="His_kinase_dom"/>
</dbReference>
<keyword evidence="13" id="KW-1185">Reference proteome</keyword>
<dbReference type="Pfam" id="PF00990">
    <property type="entry name" value="GGDEF"/>
    <property type="match status" value="1"/>
</dbReference>
<dbReference type="PANTHER" id="PTHR43065">
    <property type="entry name" value="SENSOR HISTIDINE KINASE"/>
    <property type="match status" value="1"/>
</dbReference>
<keyword evidence="4 12" id="KW-0808">Transferase</keyword>
<name>A0ABS7BWK3_9BACL</name>
<evidence type="ECO:0000259" key="10">
    <source>
        <dbReference type="PROSITE" id="PS50109"/>
    </source>
</evidence>
<evidence type="ECO:0000256" key="6">
    <source>
        <dbReference type="ARBA" id="ARBA00022777"/>
    </source>
</evidence>
<feature type="domain" description="Histidine kinase" evidence="10">
    <location>
        <begin position="320"/>
        <end position="525"/>
    </location>
</feature>
<comment type="caution">
    <text evidence="12">The sequence shown here is derived from an EMBL/GenBank/DDBJ whole genome shotgun (WGS) entry which is preliminary data.</text>
</comment>
<dbReference type="InterPro" id="IPR029787">
    <property type="entry name" value="Nucleotide_cyclase"/>
</dbReference>
<dbReference type="EC" id="2.7.13.3" evidence="2"/>
<evidence type="ECO:0000256" key="1">
    <source>
        <dbReference type="ARBA" id="ARBA00000085"/>
    </source>
</evidence>
<dbReference type="PROSITE" id="PS50109">
    <property type="entry name" value="HIS_KIN"/>
    <property type="match status" value="1"/>
</dbReference>
<proteinExistence type="predicted"/>
<dbReference type="SMART" id="SM00267">
    <property type="entry name" value="GGDEF"/>
    <property type="match status" value="1"/>
</dbReference>
<keyword evidence="7" id="KW-0067">ATP-binding</keyword>
<keyword evidence="5" id="KW-0547">Nucleotide-binding</keyword>
<evidence type="ECO:0000313" key="12">
    <source>
        <dbReference type="EMBL" id="MBW7452972.1"/>
    </source>
</evidence>
<evidence type="ECO:0000256" key="9">
    <source>
        <dbReference type="SAM" id="Phobius"/>
    </source>
</evidence>
<dbReference type="InterPro" id="IPR004358">
    <property type="entry name" value="Sig_transdc_His_kin-like_C"/>
</dbReference>
<dbReference type="InterPro" id="IPR043128">
    <property type="entry name" value="Rev_trsase/Diguanyl_cyclase"/>
</dbReference>
<gene>
    <name evidence="12" type="ORF">K0U00_02810</name>
</gene>
<accession>A0ABS7BWK3</accession>
<organism evidence="12 13">
    <name type="scientific">Paenibacillus sepulcri</name>
    <dbReference type="NCBI Taxonomy" id="359917"/>
    <lineage>
        <taxon>Bacteria</taxon>
        <taxon>Bacillati</taxon>
        <taxon>Bacillota</taxon>
        <taxon>Bacilli</taxon>
        <taxon>Bacillales</taxon>
        <taxon>Paenibacillaceae</taxon>
        <taxon>Paenibacillus</taxon>
    </lineage>
</organism>
<dbReference type="CDD" id="cd00082">
    <property type="entry name" value="HisKA"/>
    <property type="match status" value="1"/>
</dbReference>
<feature type="transmembrane region" description="Helical" evidence="9">
    <location>
        <begin position="63"/>
        <end position="84"/>
    </location>
</feature>
<evidence type="ECO:0000259" key="11">
    <source>
        <dbReference type="PROSITE" id="PS50887"/>
    </source>
</evidence>
<feature type="domain" description="GGDEF" evidence="11">
    <location>
        <begin position="186"/>
        <end position="309"/>
    </location>
</feature>
<dbReference type="Proteomes" id="UP001519887">
    <property type="component" value="Unassembled WGS sequence"/>
</dbReference>
<dbReference type="InterPro" id="IPR003594">
    <property type="entry name" value="HATPase_dom"/>
</dbReference>
<keyword evidence="9" id="KW-0812">Transmembrane</keyword>
<dbReference type="Pfam" id="PF02518">
    <property type="entry name" value="HATPase_c"/>
    <property type="match status" value="1"/>
</dbReference>
<evidence type="ECO:0000256" key="7">
    <source>
        <dbReference type="ARBA" id="ARBA00022840"/>
    </source>
</evidence>
<dbReference type="PANTHER" id="PTHR43065:SF10">
    <property type="entry name" value="PEROXIDE STRESS-ACTIVATED HISTIDINE KINASE MAK3"/>
    <property type="match status" value="1"/>
</dbReference>
<evidence type="ECO:0000256" key="8">
    <source>
        <dbReference type="ARBA" id="ARBA00023012"/>
    </source>
</evidence>
<evidence type="ECO:0000256" key="5">
    <source>
        <dbReference type="ARBA" id="ARBA00022741"/>
    </source>
</evidence>
<reference evidence="12 13" key="1">
    <citation type="submission" date="2021-07" db="EMBL/GenBank/DDBJ databases">
        <title>Paenibacillus radiodurans sp. nov., isolated from the southeastern edge of Tengger Desert.</title>
        <authorList>
            <person name="Zhang G."/>
        </authorList>
    </citation>
    <scope>NUCLEOTIDE SEQUENCE [LARGE SCALE GENOMIC DNA]</scope>
    <source>
        <strain evidence="12 13">CCM 7311</strain>
    </source>
</reference>
<dbReference type="Gene3D" id="3.30.70.270">
    <property type="match status" value="1"/>
</dbReference>
<dbReference type="SMART" id="SM00388">
    <property type="entry name" value="HisKA"/>
    <property type="match status" value="1"/>
</dbReference>
<dbReference type="InterPro" id="IPR036890">
    <property type="entry name" value="HATPase_C_sf"/>
</dbReference>
<keyword evidence="3" id="KW-0597">Phosphoprotein</keyword>
<dbReference type="SMART" id="SM00387">
    <property type="entry name" value="HATPase_c"/>
    <property type="match status" value="1"/>
</dbReference>
<feature type="transmembrane region" description="Helical" evidence="9">
    <location>
        <begin position="96"/>
        <end position="116"/>
    </location>
</feature>
<dbReference type="SUPFAM" id="SSF47384">
    <property type="entry name" value="Homodimeric domain of signal transducing histidine kinase"/>
    <property type="match status" value="1"/>
</dbReference>
<feature type="transmembrane region" description="Helical" evidence="9">
    <location>
        <begin position="122"/>
        <end position="143"/>
    </location>
</feature>
<keyword evidence="8" id="KW-0902">Two-component regulatory system</keyword>
<dbReference type="Gene3D" id="3.30.565.10">
    <property type="entry name" value="Histidine kinase-like ATPase, C-terminal domain"/>
    <property type="match status" value="1"/>
</dbReference>
<evidence type="ECO:0000313" key="13">
    <source>
        <dbReference type="Proteomes" id="UP001519887"/>
    </source>
</evidence>
<keyword evidence="6" id="KW-0418">Kinase</keyword>
<keyword evidence="9" id="KW-0472">Membrane</keyword>